<keyword evidence="4 9" id="KW-1015">Disulfide bond</keyword>
<dbReference type="PIRSF" id="PIRSF000077">
    <property type="entry name" value="Thioredoxin"/>
    <property type="match status" value="1"/>
</dbReference>
<evidence type="ECO:0000256" key="9">
    <source>
        <dbReference type="PIRSR" id="PIRSR000077-4"/>
    </source>
</evidence>
<evidence type="ECO:0000256" key="3">
    <source>
        <dbReference type="ARBA" id="ARBA00022982"/>
    </source>
</evidence>
<dbReference type="AlphaFoldDB" id="A0A517RLZ6"/>
<keyword evidence="3" id="KW-0249">Electron transport</keyword>
<dbReference type="PRINTS" id="PR00421">
    <property type="entry name" value="THIOREDOXIN"/>
</dbReference>
<dbReference type="SUPFAM" id="SSF52833">
    <property type="entry name" value="Thioredoxin-like"/>
    <property type="match status" value="1"/>
</dbReference>
<gene>
    <name evidence="11" type="primary">trxA_5</name>
    <name evidence="11" type="ORF">Pan241w_49960</name>
</gene>
<proteinExistence type="inferred from homology"/>
<sequence>MAENVLEFTDANFQSEVIEASEPVLVDFWAPWCGPCKMMMPTIEEIASDYSGRVRVGKLNTDENPGVASSNNISAIPTVMLYKNGQVVETFVGVTPKERFSASLDSQL</sequence>
<dbReference type="InterPro" id="IPR036249">
    <property type="entry name" value="Thioredoxin-like_sf"/>
</dbReference>
<organism evidence="11 12">
    <name type="scientific">Gimesia alba</name>
    <dbReference type="NCBI Taxonomy" id="2527973"/>
    <lineage>
        <taxon>Bacteria</taxon>
        <taxon>Pseudomonadati</taxon>
        <taxon>Planctomycetota</taxon>
        <taxon>Planctomycetia</taxon>
        <taxon>Planctomycetales</taxon>
        <taxon>Planctomycetaceae</taxon>
        <taxon>Gimesia</taxon>
    </lineage>
</organism>
<dbReference type="PANTHER" id="PTHR45663">
    <property type="entry name" value="GEO12009P1"/>
    <property type="match status" value="1"/>
</dbReference>
<feature type="domain" description="Thioredoxin" evidence="10">
    <location>
        <begin position="1"/>
        <end position="108"/>
    </location>
</feature>
<evidence type="ECO:0000256" key="2">
    <source>
        <dbReference type="ARBA" id="ARBA00022448"/>
    </source>
</evidence>
<dbReference type="RefSeq" id="WP_145220676.1">
    <property type="nucleotide sequence ID" value="NZ_CP036269.1"/>
</dbReference>
<dbReference type="Gene3D" id="3.40.30.10">
    <property type="entry name" value="Glutaredoxin"/>
    <property type="match status" value="1"/>
</dbReference>
<reference evidence="11 12" key="1">
    <citation type="submission" date="2019-02" db="EMBL/GenBank/DDBJ databases">
        <title>Deep-cultivation of Planctomycetes and their phenomic and genomic characterization uncovers novel biology.</title>
        <authorList>
            <person name="Wiegand S."/>
            <person name="Jogler M."/>
            <person name="Boedeker C."/>
            <person name="Pinto D."/>
            <person name="Vollmers J."/>
            <person name="Rivas-Marin E."/>
            <person name="Kohn T."/>
            <person name="Peeters S.H."/>
            <person name="Heuer A."/>
            <person name="Rast P."/>
            <person name="Oberbeckmann S."/>
            <person name="Bunk B."/>
            <person name="Jeske O."/>
            <person name="Meyerdierks A."/>
            <person name="Storesund J.E."/>
            <person name="Kallscheuer N."/>
            <person name="Luecker S."/>
            <person name="Lage O.M."/>
            <person name="Pohl T."/>
            <person name="Merkel B.J."/>
            <person name="Hornburger P."/>
            <person name="Mueller R.-W."/>
            <person name="Bruemmer F."/>
            <person name="Labrenz M."/>
            <person name="Spormann A.M."/>
            <person name="Op den Camp H."/>
            <person name="Overmann J."/>
            <person name="Amann R."/>
            <person name="Jetten M.S.M."/>
            <person name="Mascher T."/>
            <person name="Medema M.H."/>
            <person name="Devos D.P."/>
            <person name="Kaster A.-K."/>
            <person name="Ovreas L."/>
            <person name="Rohde M."/>
            <person name="Galperin M.Y."/>
            <person name="Jogler C."/>
        </authorList>
    </citation>
    <scope>NUCLEOTIDE SEQUENCE [LARGE SCALE GENOMIC DNA]</scope>
    <source>
        <strain evidence="11 12">Pan241w</strain>
    </source>
</reference>
<dbReference type="KEGG" id="gaz:Pan241w_49960"/>
<dbReference type="CDD" id="cd02947">
    <property type="entry name" value="TRX_family"/>
    <property type="match status" value="1"/>
</dbReference>
<evidence type="ECO:0000313" key="12">
    <source>
        <dbReference type="Proteomes" id="UP000317171"/>
    </source>
</evidence>
<keyword evidence="12" id="KW-1185">Reference proteome</keyword>
<dbReference type="GO" id="GO:0005829">
    <property type="term" value="C:cytosol"/>
    <property type="evidence" value="ECO:0007669"/>
    <property type="project" value="TreeGrafter"/>
</dbReference>
<dbReference type="Proteomes" id="UP000317171">
    <property type="component" value="Chromosome"/>
</dbReference>
<evidence type="ECO:0000256" key="4">
    <source>
        <dbReference type="ARBA" id="ARBA00023157"/>
    </source>
</evidence>
<protein>
    <recommendedName>
        <fullName evidence="6 7">Thioredoxin</fullName>
    </recommendedName>
</protein>
<feature type="site" description="Contributes to redox potential value" evidence="8">
    <location>
        <position position="35"/>
    </location>
</feature>
<dbReference type="PROSITE" id="PS00194">
    <property type="entry name" value="THIOREDOXIN_1"/>
    <property type="match status" value="1"/>
</dbReference>
<dbReference type="GO" id="GO:0015035">
    <property type="term" value="F:protein-disulfide reductase activity"/>
    <property type="evidence" value="ECO:0007669"/>
    <property type="project" value="UniProtKB-UniRule"/>
</dbReference>
<evidence type="ECO:0000256" key="8">
    <source>
        <dbReference type="PIRSR" id="PIRSR000077-1"/>
    </source>
</evidence>
<accession>A0A517RLZ6</accession>
<dbReference type="NCBIfam" id="TIGR01068">
    <property type="entry name" value="thioredoxin"/>
    <property type="match status" value="1"/>
</dbReference>
<evidence type="ECO:0000256" key="1">
    <source>
        <dbReference type="ARBA" id="ARBA00008987"/>
    </source>
</evidence>
<dbReference type="OrthoDB" id="9790390at2"/>
<feature type="disulfide bond" description="Redox-active" evidence="9">
    <location>
        <begin position="33"/>
        <end position="36"/>
    </location>
</feature>
<feature type="site" description="Deprotonates C-terminal active site Cys" evidence="8">
    <location>
        <position position="27"/>
    </location>
</feature>
<dbReference type="Pfam" id="PF00085">
    <property type="entry name" value="Thioredoxin"/>
    <property type="match status" value="1"/>
</dbReference>
<dbReference type="EMBL" id="CP036269">
    <property type="protein sequence ID" value="QDT44880.1"/>
    <property type="molecule type" value="Genomic_DNA"/>
</dbReference>
<evidence type="ECO:0000256" key="6">
    <source>
        <dbReference type="NCBIfam" id="TIGR01068"/>
    </source>
</evidence>
<feature type="site" description="Contributes to redox potential value" evidence="8">
    <location>
        <position position="34"/>
    </location>
</feature>
<feature type="active site" description="Nucleophile" evidence="8">
    <location>
        <position position="36"/>
    </location>
</feature>
<evidence type="ECO:0000256" key="5">
    <source>
        <dbReference type="ARBA" id="ARBA00023284"/>
    </source>
</evidence>
<dbReference type="FunFam" id="3.40.30.10:FF:000001">
    <property type="entry name" value="Thioredoxin"/>
    <property type="match status" value="1"/>
</dbReference>
<dbReference type="InterPro" id="IPR005746">
    <property type="entry name" value="Thioredoxin"/>
</dbReference>
<dbReference type="GO" id="GO:0045454">
    <property type="term" value="P:cell redox homeostasis"/>
    <property type="evidence" value="ECO:0007669"/>
    <property type="project" value="TreeGrafter"/>
</dbReference>
<keyword evidence="2" id="KW-0813">Transport</keyword>
<feature type="active site" description="Nucleophile" evidence="8">
    <location>
        <position position="33"/>
    </location>
</feature>
<evidence type="ECO:0000256" key="7">
    <source>
        <dbReference type="PIRNR" id="PIRNR000077"/>
    </source>
</evidence>
<keyword evidence="5 9" id="KW-0676">Redox-active center</keyword>
<evidence type="ECO:0000259" key="10">
    <source>
        <dbReference type="PROSITE" id="PS51352"/>
    </source>
</evidence>
<dbReference type="PANTHER" id="PTHR45663:SF11">
    <property type="entry name" value="GEO12009P1"/>
    <property type="match status" value="1"/>
</dbReference>
<evidence type="ECO:0000313" key="11">
    <source>
        <dbReference type="EMBL" id="QDT44880.1"/>
    </source>
</evidence>
<comment type="similarity">
    <text evidence="1 7">Belongs to the thioredoxin family.</text>
</comment>
<dbReference type="InterPro" id="IPR013766">
    <property type="entry name" value="Thioredoxin_domain"/>
</dbReference>
<name>A0A517RLZ6_9PLAN</name>
<dbReference type="PROSITE" id="PS51352">
    <property type="entry name" value="THIOREDOXIN_2"/>
    <property type="match status" value="1"/>
</dbReference>
<dbReference type="InterPro" id="IPR017937">
    <property type="entry name" value="Thioredoxin_CS"/>
</dbReference>